<feature type="domain" description="GATA-type" evidence="8">
    <location>
        <begin position="99"/>
        <end position="152"/>
    </location>
</feature>
<keyword evidence="4" id="KW-0862">Zinc</keyword>
<feature type="region of interest" description="Disordered" evidence="7">
    <location>
        <begin position="241"/>
        <end position="272"/>
    </location>
</feature>
<proteinExistence type="predicted"/>
<dbReference type="GO" id="GO:0000981">
    <property type="term" value="F:DNA-binding transcription factor activity, RNA polymerase II-specific"/>
    <property type="evidence" value="ECO:0007669"/>
    <property type="project" value="TreeGrafter"/>
</dbReference>
<feature type="compositionally biased region" description="Polar residues" evidence="7">
    <location>
        <begin position="184"/>
        <end position="193"/>
    </location>
</feature>
<evidence type="ECO:0000256" key="3">
    <source>
        <dbReference type="ARBA" id="ARBA00022771"/>
    </source>
</evidence>
<reference evidence="9" key="1">
    <citation type="journal article" date="2021" name="New Phytol.">
        <title>Evolutionary innovations through gain and loss of genes in the ectomycorrhizal Boletales.</title>
        <authorList>
            <person name="Wu G."/>
            <person name="Miyauchi S."/>
            <person name="Morin E."/>
            <person name="Kuo A."/>
            <person name="Drula E."/>
            <person name="Varga T."/>
            <person name="Kohler A."/>
            <person name="Feng B."/>
            <person name="Cao Y."/>
            <person name="Lipzen A."/>
            <person name="Daum C."/>
            <person name="Hundley H."/>
            <person name="Pangilinan J."/>
            <person name="Johnson J."/>
            <person name="Barry K."/>
            <person name="LaButti K."/>
            <person name="Ng V."/>
            <person name="Ahrendt S."/>
            <person name="Min B."/>
            <person name="Choi I.G."/>
            <person name="Park H."/>
            <person name="Plett J.M."/>
            <person name="Magnuson J."/>
            <person name="Spatafora J.W."/>
            <person name="Nagy L.G."/>
            <person name="Henrissat B."/>
            <person name="Grigoriev I.V."/>
            <person name="Yang Z.L."/>
            <person name="Xu J."/>
            <person name="Martin F.M."/>
        </authorList>
    </citation>
    <scope>NUCLEOTIDE SEQUENCE</scope>
    <source>
        <strain evidence="9">KKN 215</strain>
    </source>
</reference>
<dbReference type="InterPro" id="IPR039355">
    <property type="entry name" value="Transcription_factor_GATA"/>
</dbReference>
<dbReference type="GO" id="GO:0008270">
    <property type="term" value="F:zinc ion binding"/>
    <property type="evidence" value="ECO:0007669"/>
    <property type="project" value="UniProtKB-KW"/>
</dbReference>
<evidence type="ECO:0000313" key="9">
    <source>
        <dbReference type="EMBL" id="KAH8103912.1"/>
    </source>
</evidence>
<comment type="subcellular location">
    <subcellularLocation>
        <location evidence="1">Nucleus</location>
    </subcellularLocation>
</comment>
<dbReference type="InterPro" id="IPR000679">
    <property type="entry name" value="Znf_GATA"/>
</dbReference>
<feature type="compositionally biased region" description="Low complexity" evidence="7">
    <location>
        <begin position="633"/>
        <end position="650"/>
    </location>
</feature>
<comment type="caution">
    <text evidence="9">The sequence shown here is derived from an EMBL/GenBank/DDBJ whole genome shotgun (WGS) entry which is preliminary data.</text>
</comment>
<protein>
    <recommendedName>
        <fullName evidence="8">GATA-type domain-containing protein</fullName>
    </recommendedName>
</protein>
<dbReference type="EMBL" id="JAEVFJ010000006">
    <property type="protein sequence ID" value="KAH8103912.1"/>
    <property type="molecule type" value="Genomic_DNA"/>
</dbReference>
<dbReference type="PROSITE" id="PS50114">
    <property type="entry name" value="GATA_ZN_FINGER_2"/>
    <property type="match status" value="2"/>
</dbReference>
<dbReference type="GO" id="GO:0005634">
    <property type="term" value="C:nucleus"/>
    <property type="evidence" value="ECO:0007669"/>
    <property type="project" value="UniProtKB-SubCell"/>
</dbReference>
<dbReference type="Pfam" id="PF00320">
    <property type="entry name" value="GATA"/>
    <property type="match status" value="2"/>
</dbReference>
<keyword evidence="2" id="KW-0479">Metal-binding</keyword>
<evidence type="ECO:0000259" key="8">
    <source>
        <dbReference type="PROSITE" id="PS50114"/>
    </source>
</evidence>
<dbReference type="OrthoDB" id="515401at2759"/>
<evidence type="ECO:0000313" key="10">
    <source>
        <dbReference type="Proteomes" id="UP000813824"/>
    </source>
</evidence>
<accession>A0A8K0UTL8</accession>
<keyword evidence="5" id="KW-0539">Nucleus</keyword>
<dbReference type="GO" id="GO:0045944">
    <property type="term" value="P:positive regulation of transcription by RNA polymerase II"/>
    <property type="evidence" value="ECO:0007669"/>
    <property type="project" value="TreeGrafter"/>
</dbReference>
<evidence type="ECO:0000256" key="4">
    <source>
        <dbReference type="ARBA" id="ARBA00022833"/>
    </source>
</evidence>
<keyword evidence="3 6" id="KW-0863">Zinc-finger</keyword>
<dbReference type="AlphaFoldDB" id="A0A8K0UTL8"/>
<dbReference type="InterPro" id="IPR013088">
    <property type="entry name" value="Znf_NHR/GATA"/>
</dbReference>
<dbReference type="GO" id="GO:0000978">
    <property type="term" value="F:RNA polymerase II cis-regulatory region sequence-specific DNA binding"/>
    <property type="evidence" value="ECO:0007669"/>
    <property type="project" value="TreeGrafter"/>
</dbReference>
<dbReference type="FunFam" id="3.30.50.10:FF:000007">
    <property type="entry name" value="Nitrogen regulatory AreA, N-terminal"/>
    <property type="match status" value="1"/>
</dbReference>
<feature type="domain" description="GATA-type" evidence="8">
    <location>
        <begin position="278"/>
        <end position="331"/>
    </location>
</feature>
<feature type="compositionally biased region" description="Polar residues" evidence="7">
    <location>
        <begin position="164"/>
        <end position="177"/>
    </location>
</feature>
<gene>
    <name evidence="9" type="ORF">BXZ70DRAFT_923323</name>
</gene>
<evidence type="ECO:0000256" key="5">
    <source>
        <dbReference type="ARBA" id="ARBA00023242"/>
    </source>
</evidence>
<dbReference type="Gene3D" id="3.30.50.10">
    <property type="entry name" value="Erythroid Transcription Factor GATA-1, subunit A"/>
    <property type="match status" value="2"/>
</dbReference>
<name>A0A8K0UTL8_9AGAR</name>
<dbReference type="PANTHER" id="PTHR10071:SF281">
    <property type="entry name" value="BOX A-BINDING FACTOR-RELATED"/>
    <property type="match status" value="1"/>
</dbReference>
<feature type="region of interest" description="Disordered" evidence="7">
    <location>
        <begin position="28"/>
        <end position="54"/>
    </location>
</feature>
<dbReference type="PRINTS" id="PR00619">
    <property type="entry name" value="GATAZNFINGER"/>
</dbReference>
<evidence type="ECO:0000256" key="6">
    <source>
        <dbReference type="PROSITE-ProRule" id="PRU00094"/>
    </source>
</evidence>
<feature type="region of interest" description="Disordered" evidence="7">
    <location>
        <begin position="620"/>
        <end position="677"/>
    </location>
</feature>
<dbReference type="SMART" id="SM00401">
    <property type="entry name" value="ZnF_GATA"/>
    <property type="match status" value="2"/>
</dbReference>
<feature type="region of interest" description="Disordered" evidence="7">
    <location>
        <begin position="144"/>
        <end position="195"/>
    </location>
</feature>
<keyword evidence="10" id="KW-1185">Reference proteome</keyword>
<dbReference type="PANTHER" id="PTHR10071">
    <property type="entry name" value="TRANSCRIPTION FACTOR GATA FAMILY MEMBER"/>
    <property type="match status" value="1"/>
</dbReference>
<dbReference type="GO" id="GO:0000122">
    <property type="term" value="P:negative regulation of transcription by RNA polymerase II"/>
    <property type="evidence" value="ECO:0007669"/>
    <property type="project" value="TreeGrafter"/>
</dbReference>
<evidence type="ECO:0000256" key="7">
    <source>
        <dbReference type="SAM" id="MobiDB-lite"/>
    </source>
</evidence>
<dbReference type="SUPFAM" id="SSF57716">
    <property type="entry name" value="Glucocorticoid receptor-like (DNA-binding domain)"/>
    <property type="match status" value="2"/>
</dbReference>
<sequence length="677" mass="70406">MPAVVVESHMTDMHNPALAAFPRLQFNGQIHTPPASDHSRHEQSSAPPSPSTFLPAVQMQQVDNTNSSPLVLDPELRDAEKDTENIDPSLSNKAPLPSSGVPLTCANCATSQTPLWRRDADGKSICNACGLYLKNRRMPRPVNLARSTTSSAPSATHPNASTTRHMSASPPSVLTPATSPPQPNGQQTLSGDHSGTCPGDGRCDGTGGTSACSGCPTFNNAIVAAMQSVSAAAAAAAAAGPSDATGGAEHTPQPMDTEPTDIQSSPVAVNSRARMRQSVGALSCANCGTSTTPLWRRDDVGNNICNACGLYFKLHGTHRPNSMKKTVIKRRKRVPAAPGGSPTAQDRIMTDQAAAEVLASVGRARSGNAEGGTGTEASEEDDGDEKQPTKKRARRGKAQDKDESGDGEEDEVSGRGRGKRASRGGRRASGSHANMQQGPWGDIPVTMQMQLTGHHPGEAGSSMMHDRPGSAFGGDPRYGVGAPRGNPFSPNPHGGFDLPSVNAVLGDGGSYGAPASYIRSGSAAGFHNPPSRTHSPLAGPGINAAPGAPGFVLPPPHAIHPHGMPFYHPGLPPAPGGIPTAADLEKHYLYLTDHRRHLEELLERTDRLMIGVKRGLDEMKAASGQAQPGSSHPSPTQSPQVSAQPAPQAPIAVRSERAGSSKESIWPVAPPESASRA</sequence>
<evidence type="ECO:0000256" key="2">
    <source>
        <dbReference type="ARBA" id="ARBA00022723"/>
    </source>
</evidence>
<dbReference type="CDD" id="cd00202">
    <property type="entry name" value="ZnF_GATA"/>
    <property type="match status" value="2"/>
</dbReference>
<feature type="compositionally biased region" description="Low complexity" evidence="7">
    <location>
        <begin position="145"/>
        <end position="163"/>
    </location>
</feature>
<evidence type="ECO:0000256" key="1">
    <source>
        <dbReference type="ARBA" id="ARBA00004123"/>
    </source>
</evidence>
<feature type="compositionally biased region" description="Basic residues" evidence="7">
    <location>
        <begin position="416"/>
        <end position="426"/>
    </location>
</feature>
<dbReference type="Proteomes" id="UP000813824">
    <property type="component" value="Unassembled WGS sequence"/>
</dbReference>
<feature type="compositionally biased region" description="Basic residues" evidence="7">
    <location>
        <begin position="322"/>
        <end position="334"/>
    </location>
</feature>
<organism evidence="9 10">
    <name type="scientific">Cristinia sonorae</name>
    <dbReference type="NCBI Taxonomy" id="1940300"/>
    <lineage>
        <taxon>Eukaryota</taxon>
        <taxon>Fungi</taxon>
        <taxon>Dikarya</taxon>
        <taxon>Basidiomycota</taxon>
        <taxon>Agaricomycotina</taxon>
        <taxon>Agaricomycetes</taxon>
        <taxon>Agaricomycetidae</taxon>
        <taxon>Agaricales</taxon>
        <taxon>Pleurotineae</taxon>
        <taxon>Stephanosporaceae</taxon>
        <taxon>Cristinia</taxon>
    </lineage>
</organism>
<feature type="region of interest" description="Disordered" evidence="7">
    <location>
        <begin position="322"/>
        <end position="442"/>
    </location>
</feature>
<dbReference type="PROSITE" id="PS00344">
    <property type="entry name" value="GATA_ZN_FINGER_1"/>
    <property type="match status" value="2"/>
</dbReference>